<feature type="domain" description="F-box" evidence="1">
    <location>
        <begin position="1"/>
        <end position="45"/>
    </location>
</feature>
<dbReference type="AlphaFoldDB" id="A0A8K0KZJ1"/>
<evidence type="ECO:0000259" key="1">
    <source>
        <dbReference type="PROSITE" id="PS50181"/>
    </source>
</evidence>
<accession>A0A8K0KZJ1</accession>
<protein>
    <recommendedName>
        <fullName evidence="1">F-box domain-containing protein</fullName>
    </recommendedName>
</protein>
<sequence length="323" mass="36153">MSLKNTPSEVLELILCHLDAKELACAALVRRSFTEAARRYLYQSVHLRIGPDTIHTIRLIHQRPDLAQNVQKLKLDYHLNPHDPEHPSDPDLACLLLQTDDDSDQDANAFRTRPPQPFTTAPLSDLISKFPNVHHLILTNIHGNPAPWKALPPLALPPIITTITIDTPHPNPLVTSITNHPSLQTLCFLPAAAQSSPRAVISPLTPLDDFCSLRRLVIHAPFLALDRLFPARRCFGRLSMLLPETLEEVRITNGACKAARMVGAWARMVREKADNVPGLKLLVLEEVERHLEEVEPWWDLMLAGKEKGVGVVVVNCGMLRRRS</sequence>
<organism evidence="2 3">
    <name type="scientific">Elsinoe batatas</name>
    <dbReference type="NCBI Taxonomy" id="2601811"/>
    <lineage>
        <taxon>Eukaryota</taxon>
        <taxon>Fungi</taxon>
        <taxon>Dikarya</taxon>
        <taxon>Ascomycota</taxon>
        <taxon>Pezizomycotina</taxon>
        <taxon>Dothideomycetes</taxon>
        <taxon>Dothideomycetidae</taxon>
        <taxon>Myriangiales</taxon>
        <taxon>Elsinoaceae</taxon>
        <taxon>Elsinoe</taxon>
    </lineage>
</organism>
<dbReference type="EMBL" id="JAESVG020000008">
    <property type="protein sequence ID" value="KAG8624876.1"/>
    <property type="molecule type" value="Genomic_DNA"/>
</dbReference>
<evidence type="ECO:0000313" key="2">
    <source>
        <dbReference type="EMBL" id="KAG8624876.1"/>
    </source>
</evidence>
<keyword evidence="3" id="KW-1185">Reference proteome</keyword>
<comment type="caution">
    <text evidence="2">The sequence shown here is derived from an EMBL/GenBank/DDBJ whole genome shotgun (WGS) entry which is preliminary data.</text>
</comment>
<dbReference type="SUPFAM" id="SSF81383">
    <property type="entry name" value="F-box domain"/>
    <property type="match status" value="1"/>
</dbReference>
<dbReference type="InterPro" id="IPR036047">
    <property type="entry name" value="F-box-like_dom_sf"/>
</dbReference>
<dbReference type="PROSITE" id="PS50181">
    <property type="entry name" value="FBOX"/>
    <property type="match status" value="1"/>
</dbReference>
<dbReference type="Pfam" id="PF12937">
    <property type="entry name" value="F-box-like"/>
    <property type="match status" value="1"/>
</dbReference>
<evidence type="ECO:0000313" key="3">
    <source>
        <dbReference type="Proteomes" id="UP000809789"/>
    </source>
</evidence>
<name>A0A8K0KZJ1_9PEZI</name>
<dbReference type="OrthoDB" id="10375312at2759"/>
<dbReference type="InterPro" id="IPR001810">
    <property type="entry name" value="F-box_dom"/>
</dbReference>
<proteinExistence type="predicted"/>
<gene>
    <name evidence="2" type="ORF">KVT40_006627</name>
</gene>
<dbReference type="Proteomes" id="UP000809789">
    <property type="component" value="Unassembled WGS sequence"/>
</dbReference>
<reference evidence="2" key="1">
    <citation type="submission" date="2021-07" db="EMBL/GenBank/DDBJ databases">
        <title>Elsinoe batatas strain:CRI-CJ2 Genome sequencing and assembly.</title>
        <authorList>
            <person name="Huang L."/>
        </authorList>
    </citation>
    <scope>NUCLEOTIDE SEQUENCE</scope>
    <source>
        <strain evidence="2">CRI-CJ2</strain>
    </source>
</reference>